<comment type="similarity">
    <text evidence="2 10">Belongs to the purine nucleoside phosphorylase YfiH/LACC1 family.</text>
</comment>
<proteinExistence type="inferred from homology"/>
<keyword evidence="12" id="KW-1185">Reference proteome</keyword>
<protein>
    <recommendedName>
        <fullName evidence="10">Purine nucleoside phosphorylase</fullName>
    </recommendedName>
</protein>
<comment type="catalytic activity">
    <reaction evidence="9">
        <text>S-methyl-5'-thioadenosine + phosphate = 5-(methylsulfanyl)-alpha-D-ribose 1-phosphate + adenine</text>
        <dbReference type="Rhea" id="RHEA:11852"/>
        <dbReference type="ChEBI" id="CHEBI:16708"/>
        <dbReference type="ChEBI" id="CHEBI:17509"/>
        <dbReference type="ChEBI" id="CHEBI:43474"/>
        <dbReference type="ChEBI" id="CHEBI:58533"/>
        <dbReference type="EC" id="2.4.2.28"/>
    </reaction>
    <physiologicalReaction direction="left-to-right" evidence="9">
        <dbReference type="Rhea" id="RHEA:11853"/>
    </physiologicalReaction>
</comment>
<keyword evidence="4" id="KW-0479">Metal-binding</keyword>
<evidence type="ECO:0000256" key="3">
    <source>
        <dbReference type="ARBA" id="ARBA00022679"/>
    </source>
</evidence>
<dbReference type="InterPro" id="IPR038371">
    <property type="entry name" value="Cu_polyphenol_OxRdtase_sf"/>
</dbReference>
<evidence type="ECO:0000313" key="12">
    <source>
        <dbReference type="Proteomes" id="UP000182108"/>
    </source>
</evidence>
<organism evidence="11 12">
    <name type="scientific">Tepidiphilus thermophilus</name>
    <dbReference type="NCBI Taxonomy" id="876478"/>
    <lineage>
        <taxon>Bacteria</taxon>
        <taxon>Pseudomonadati</taxon>
        <taxon>Pseudomonadota</taxon>
        <taxon>Hydrogenophilia</taxon>
        <taxon>Hydrogenophilales</taxon>
        <taxon>Hydrogenophilaceae</taxon>
        <taxon>Tepidiphilus</taxon>
    </lineage>
</organism>
<gene>
    <name evidence="11" type="ORF">Ga0061068_10747</name>
</gene>
<dbReference type="EMBL" id="CYHH01000007">
    <property type="protein sequence ID" value="CUB07408.1"/>
    <property type="molecule type" value="Genomic_DNA"/>
</dbReference>
<dbReference type="AlphaFoldDB" id="A0A0K6IWE4"/>
<dbReference type="RefSeq" id="WP_055423696.1">
    <property type="nucleotide sequence ID" value="NZ_CYHH01000007.1"/>
</dbReference>
<evidence type="ECO:0000256" key="1">
    <source>
        <dbReference type="ARBA" id="ARBA00000553"/>
    </source>
</evidence>
<dbReference type="Proteomes" id="UP000182108">
    <property type="component" value="Unassembled WGS sequence"/>
</dbReference>
<dbReference type="Pfam" id="PF02578">
    <property type="entry name" value="Cu-oxidase_4"/>
    <property type="match status" value="1"/>
</dbReference>
<keyword evidence="5" id="KW-0378">Hydrolase</keyword>
<dbReference type="GO" id="GO:0005507">
    <property type="term" value="F:copper ion binding"/>
    <property type="evidence" value="ECO:0007669"/>
    <property type="project" value="TreeGrafter"/>
</dbReference>
<dbReference type="NCBIfam" id="TIGR00726">
    <property type="entry name" value="peptidoglycan editing factor PgeF"/>
    <property type="match status" value="1"/>
</dbReference>
<dbReference type="InterPro" id="IPR003730">
    <property type="entry name" value="Cu_polyphenol_OxRdtase"/>
</dbReference>
<evidence type="ECO:0000256" key="10">
    <source>
        <dbReference type="RuleBase" id="RU361274"/>
    </source>
</evidence>
<dbReference type="OrthoDB" id="4279at2"/>
<dbReference type="GO" id="GO:0017061">
    <property type="term" value="F:S-methyl-5-thioadenosine phosphorylase activity"/>
    <property type="evidence" value="ECO:0007669"/>
    <property type="project" value="UniProtKB-EC"/>
</dbReference>
<evidence type="ECO:0000256" key="2">
    <source>
        <dbReference type="ARBA" id="ARBA00007353"/>
    </source>
</evidence>
<evidence type="ECO:0000256" key="9">
    <source>
        <dbReference type="ARBA" id="ARBA00049893"/>
    </source>
</evidence>
<sequence length="262" mass="28309">MIRRIHWPEAPRNVVLRLTDREGGVSREPYASFNLATHVGDDPAAVAENRLRLARLLPAMPLWLEQVHGARVFDADREPWEGTPPQADAAVTTRPNLPLAVLTADCLPVAFAACDGTRVAVAHAGWRGLAGGVLEAVAAHFPPQGFVAWIGPGIGQAHYEVGEEVRGVFLDQTPSLARFFVPGRDGAHWLADLVGIARAKLLAAGAAAVSLGGICTFHDKAFYSYRREGRCTGRFALCLWRASGYMTHAAAHDCRHAPFVPQ</sequence>
<comment type="catalytic activity">
    <reaction evidence="8">
        <text>adenosine + phosphate = alpha-D-ribose 1-phosphate + adenine</text>
        <dbReference type="Rhea" id="RHEA:27642"/>
        <dbReference type="ChEBI" id="CHEBI:16335"/>
        <dbReference type="ChEBI" id="CHEBI:16708"/>
        <dbReference type="ChEBI" id="CHEBI:43474"/>
        <dbReference type="ChEBI" id="CHEBI:57720"/>
        <dbReference type="EC" id="2.4.2.1"/>
    </reaction>
    <physiologicalReaction direction="left-to-right" evidence="8">
        <dbReference type="Rhea" id="RHEA:27643"/>
    </physiologicalReaction>
</comment>
<dbReference type="Gene3D" id="3.60.140.10">
    <property type="entry name" value="CNF1/YfiH-like putative cysteine hydrolases"/>
    <property type="match status" value="1"/>
</dbReference>
<dbReference type="PANTHER" id="PTHR30616:SF2">
    <property type="entry name" value="PURINE NUCLEOSIDE PHOSPHORYLASE LACC1"/>
    <property type="match status" value="1"/>
</dbReference>
<evidence type="ECO:0000256" key="7">
    <source>
        <dbReference type="ARBA" id="ARBA00047989"/>
    </source>
</evidence>
<name>A0A0K6IWE4_9PROT</name>
<keyword evidence="3" id="KW-0808">Transferase</keyword>
<reference evidence="12" key="1">
    <citation type="submission" date="2015-08" db="EMBL/GenBank/DDBJ databases">
        <authorList>
            <person name="Babu N.S."/>
            <person name="Beckwith C.J."/>
            <person name="Beseler K.G."/>
            <person name="Brison A."/>
            <person name="Carone J.V."/>
            <person name="Caskin T.P."/>
            <person name="Diamond M."/>
            <person name="Durham M.E."/>
            <person name="Foxe J.M."/>
            <person name="Go M."/>
            <person name="Henderson B.A."/>
            <person name="Jones I.B."/>
            <person name="McGettigan J.A."/>
            <person name="Micheletti S.J."/>
            <person name="Nasrallah M.E."/>
            <person name="Ortiz D."/>
            <person name="Piller C.R."/>
            <person name="Privatt S.R."/>
            <person name="Schneider S.L."/>
            <person name="Sharp S."/>
            <person name="Smith T.C."/>
            <person name="Stanton J.D."/>
            <person name="Ullery H.E."/>
            <person name="Wilson R.J."/>
            <person name="Serrano M.G."/>
            <person name="Buck G."/>
            <person name="Lee V."/>
            <person name="Wang Y."/>
            <person name="Carvalho R."/>
            <person name="Voegtly L."/>
            <person name="Shi R."/>
            <person name="Duckworth R."/>
            <person name="Johnson A."/>
            <person name="Loviza R."/>
            <person name="Walstead R."/>
            <person name="Shah Z."/>
            <person name="Kiflezghi M."/>
            <person name="Wade K."/>
            <person name="Ball S.L."/>
            <person name="Bradley K.W."/>
            <person name="Asai D.J."/>
            <person name="Bowman C.A."/>
            <person name="Russell D.A."/>
            <person name="Pope W.H."/>
            <person name="Jacobs-Sera D."/>
            <person name="Hendrix R.W."/>
            <person name="Hatfull G.F."/>
        </authorList>
    </citation>
    <scope>NUCLEOTIDE SEQUENCE [LARGE SCALE GENOMIC DNA]</scope>
    <source>
        <strain evidence="12">JCM 19170</strain>
    </source>
</reference>
<comment type="catalytic activity">
    <reaction evidence="1">
        <text>inosine + phosphate = alpha-D-ribose 1-phosphate + hypoxanthine</text>
        <dbReference type="Rhea" id="RHEA:27646"/>
        <dbReference type="ChEBI" id="CHEBI:17368"/>
        <dbReference type="ChEBI" id="CHEBI:17596"/>
        <dbReference type="ChEBI" id="CHEBI:43474"/>
        <dbReference type="ChEBI" id="CHEBI:57720"/>
        <dbReference type="EC" id="2.4.2.1"/>
    </reaction>
    <physiologicalReaction direction="left-to-right" evidence="1">
        <dbReference type="Rhea" id="RHEA:27647"/>
    </physiologicalReaction>
</comment>
<evidence type="ECO:0000256" key="4">
    <source>
        <dbReference type="ARBA" id="ARBA00022723"/>
    </source>
</evidence>
<keyword evidence="6" id="KW-0862">Zinc</keyword>
<comment type="catalytic activity">
    <reaction evidence="7">
        <text>adenosine + H2O + H(+) = inosine + NH4(+)</text>
        <dbReference type="Rhea" id="RHEA:24408"/>
        <dbReference type="ChEBI" id="CHEBI:15377"/>
        <dbReference type="ChEBI" id="CHEBI:15378"/>
        <dbReference type="ChEBI" id="CHEBI:16335"/>
        <dbReference type="ChEBI" id="CHEBI:17596"/>
        <dbReference type="ChEBI" id="CHEBI:28938"/>
        <dbReference type="EC" id="3.5.4.4"/>
    </reaction>
    <physiologicalReaction direction="left-to-right" evidence="7">
        <dbReference type="Rhea" id="RHEA:24409"/>
    </physiologicalReaction>
</comment>
<dbReference type="SUPFAM" id="SSF64438">
    <property type="entry name" value="CNF1/YfiH-like putative cysteine hydrolases"/>
    <property type="match status" value="1"/>
</dbReference>
<dbReference type="CDD" id="cd16833">
    <property type="entry name" value="YfiH"/>
    <property type="match status" value="1"/>
</dbReference>
<evidence type="ECO:0000313" key="11">
    <source>
        <dbReference type="EMBL" id="CUB07408.1"/>
    </source>
</evidence>
<evidence type="ECO:0000256" key="8">
    <source>
        <dbReference type="ARBA" id="ARBA00048968"/>
    </source>
</evidence>
<dbReference type="PANTHER" id="PTHR30616">
    <property type="entry name" value="UNCHARACTERIZED PROTEIN YFIH"/>
    <property type="match status" value="1"/>
</dbReference>
<dbReference type="GO" id="GO:0016787">
    <property type="term" value="F:hydrolase activity"/>
    <property type="evidence" value="ECO:0007669"/>
    <property type="project" value="UniProtKB-KW"/>
</dbReference>
<evidence type="ECO:0000256" key="6">
    <source>
        <dbReference type="ARBA" id="ARBA00022833"/>
    </source>
</evidence>
<accession>A0A0K6IWE4</accession>
<evidence type="ECO:0000256" key="5">
    <source>
        <dbReference type="ARBA" id="ARBA00022801"/>
    </source>
</evidence>
<dbReference type="InterPro" id="IPR011324">
    <property type="entry name" value="Cytotoxic_necrot_fac-like_cat"/>
</dbReference>